<reference evidence="1 2" key="1">
    <citation type="submission" date="2018-06" db="EMBL/GenBank/DDBJ databases">
        <title>Genomic Encyclopedia of Archaeal and Bacterial Type Strains, Phase II (KMG-II): from individual species to whole genera.</title>
        <authorList>
            <person name="Goeker M."/>
        </authorList>
    </citation>
    <scope>NUCLEOTIDE SEQUENCE [LARGE SCALE GENOMIC DNA]</scope>
    <source>
        <strain evidence="1 2">CFPB 3232</strain>
    </source>
</reference>
<gene>
    <name evidence="1" type="ORF">AX018_10557</name>
</gene>
<dbReference type="OrthoDB" id="4319884at2"/>
<dbReference type="Pfam" id="PF00071">
    <property type="entry name" value="Ras"/>
    <property type="match status" value="1"/>
</dbReference>
<protein>
    <recommendedName>
        <fullName evidence="3">GTPase</fullName>
    </recommendedName>
</protein>
<dbReference type="InterPro" id="IPR052705">
    <property type="entry name" value="Gliding_Motility_GTPase"/>
</dbReference>
<dbReference type="AlphaFoldDB" id="A0A328YQW9"/>
<dbReference type="InterPro" id="IPR001806">
    <property type="entry name" value="Small_GTPase"/>
</dbReference>
<organism evidence="1 2">
    <name type="scientific">Paracidovorax anthurii</name>
    <dbReference type="NCBI Taxonomy" id="78229"/>
    <lineage>
        <taxon>Bacteria</taxon>
        <taxon>Pseudomonadati</taxon>
        <taxon>Pseudomonadota</taxon>
        <taxon>Betaproteobacteria</taxon>
        <taxon>Burkholderiales</taxon>
        <taxon>Comamonadaceae</taxon>
        <taxon>Paracidovorax</taxon>
    </lineage>
</organism>
<dbReference type="EMBL" id="QLTA01000055">
    <property type="protein sequence ID" value="RAR76060.1"/>
    <property type="molecule type" value="Genomic_DNA"/>
</dbReference>
<dbReference type="PANTHER" id="PTHR42708">
    <property type="entry name" value="ATP/GTP-BINDING PROTEIN-RELATED"/>
    <property type="match status" value="1"/>
</dbReference>
<dbReference type="RefSeq" id="WP_111881160.1">
    <property type="nucleotide sequence ID" value="NZ_CBCSGC010000093.1"/>
</dbReference>
<evidence type="ECO:0000313" key="1">
    <source>
        <dbReference type="EMBL" id="RAR76060.1"/>
    </source>
</evidence>
<dbReference type="CDD" id="cd00882">
    <property type="entry name" value="Ras_like_GTPase"/>
    <property type="match status" value="1"/>
</dbReference>
<comment type="caution">
    <text evidence="1">The sequence shown here is derived from an EMBL/GenBank/DDBJ whole genome shotgun (WGS) entry which is preliminary data.</text>
</comment>
<sequence length="186" mass="19455">MSGGWPRIAFVGPMGIGKTTALRSLCGDVMASSDVPNLDREAHSKAFTTVGSEFGEIDLGEGVRMQVCGCPGQERFDFVREWVLSVSTGVFVMADVGSPSALDDTRRVLAEIAALPRPPVPLVLSARPATPAQIEAFGQSLAAAGCGVVPILEADPRDPASLREALGVLASLLSLQDESCRPEPPP</sequence>
<dbReference type="GO" id="GO:0003924">
    <property type="term" value="F:GTPase activity"/>
    <property type="evidence" value="ECO:0007669"/>
    <property type="project" value="InterPro"/>
</dbReference>
<evidence type="ECO:0008006" key="3">
    <source>
        <dbReference type="Google" id="ProtNLM"/>
    </source>
</evidence>
<keyword evidence="2" id="KW-1185">Reference proteome</keyword>
<accession>A0A328YQW9</accession>
<dbReference type="Proteomes" id="UP000248856">
    <property type="component" value="Unassembled WGS sequence"/>
</dbReference>
<dbReference type="PANTHER" id="PTHR42708:SF1">
    <property type="entry name" value="GLIDING MOTILITY PROTEIN MGLA"/>
    <property type="match status" value="1"/>
</dbReference>
<dbReference type="GO" id="GO:0005525">
    <property type="term" value="F:GTP binding"/>
    <property type="evidence" value="ECO:0007669"/>
    <property type="project" value="InterPro"/>
</dbReference>
<dbReference type="InterPro" id="IPR027417">
    <property type="entry name" value="P-loop_NTPase"/>
</dbReference>
<dbReference type="SUPFAM" id="SSF52540">
    <property type="entry name" value="P-loop containing nucleoside triphosphate hydrolases"/>
    <property type="match status" value="1"/>
</dbReference>
<name>A0A328YQW9_9BURK</name>
<dbReference type="Gene3D" id="3.40.50.300">
    <property type="entry name" value="P-loop containing nucleotide triphosphate hydrolases"/>
    <property type="match status" value="1"/>
</dbReference>
<evidence type="ECO:0000313" key="2">
    <source>
        <dbReference type="Proteomes" id="UP000248856"/>
    </source>
</evidence>
<proteinExistence type="predicted"/>